<sequence>MSNDDANRLVWVDLEMSGLDVNKCRILEMACLITDSNLNVIAQGPELIIHQAEDVLASMDEWCTEHHAKSGLTQAVRDSKVSIVDAEDMMLRFVEEHTPCGKCPLAGNTVHMDKRFLDAYMPRFSEHLHYRIVDVSTVKEICRRWFPMTIDLAPSKVANHRALDDIKESIEELKFYRKNIFKESLELSDS</sequence>
<organism evidence="6">
    <name type="scientific">Capitella teleta</name>
    <name type="common">Polychaete worm</name>
    <dbReference type="NCBI Taxonomy" id="283909"/>
    <lineage>
        <taxon>Eukaryota</taxon>
        <taxon>Metazoa</taxon>
        <taxon>Spiralia</taxon>
        <taxon>Lophotrochozoa</taxon>
        <taxon>Annelida</taxon>
        <taxon>Polychaeta</taxon>
        <taxon>Sedentaria</taxon>
        <taxon>Scolecida</taxon>
        <taxon>Capitellidae</taxon>
        <taxon>Capitella</taxon>
    </lineage>
</organism>
<gene>
    <name evidence="6" type="ORF">CAPTEDRAFT_221441</name>
</gene>
<evidence type="ECO:0000256" key="4">
    <source>
        <dbReference type="ARBA" id="ARBA00022839"/>
    </source>
</evidence>
<accession>R7U1D1</accession>
<dbReference type="CDD" id="cd06135">
    <property type="entry name" value="Orn"/>
    <property type="match status" value="1"/>
</dbReference>
<dbReference type="Pfam" id="PF00929">
    <property type="entry name" value="RNase_T"/>
    <property type="match status" value="1"/>
</dbReference>
<dbReference type="GO" id="GO:0005739">
    <property type="term" value="C:mitochondrion"/>
    <property type="evidence" value="ECO:0007669"/>
    <property type="project" value="TreeGrafter"/>
</dbReference>
<dbReference type="InterPro" id="IPR036397">
    <property type="entry name" value="RNaseH_sf"/>
</dbReference>
<keyword evidence="2" id="KW-0540">Nuclease</keyword>
<evidence type="ECO:0000256" key="1">
    <source>
        <dbReference type="ARBA" id="ARBA00009921"/>
    </source>
</evidence>
<keyword evidence="4" id="KW-0269">Exonuclease</keyword>
<dbReference type="GO" id="GO:0003676">
    <property type="term" value="F:nucleic acid binding"/>
    <property type="evidence" value="ECO:0007669"/>
    <property type="project" value="InterPro"/>
</dbReference>
<dbReference type="InterPro" id="IPR013520">
    <property type="entry name" value="Ribonucl_H"/>
</dbReference>
<keyword evidence="3" id="KW-0378">Hydrolase</keyword>
<dbReference type="EMBL" id="AMQN01002171">
    <property type="status" value="NOT_ANNOTATED_CDS"/>
    <property type="molecule type" value="Genomic_DNA"/>
</dbReference>
<dbReference type="FunFam" id="3.30.420.10:FF:000003">
    <property type="entry name" value="Oligoribonuclease"/>
    <property type="match status" value="1"/>
</dbReference>
<evidence type="ECO:0000313" key="7">
    <source>
        <dbReference type="EnsemblMetazoa" id="CapteP221441"/>
    </source>
</evidence>
<reference evidence="8" key="1">
    <citation type="submission" date="2012-12" db="EMBL/GenBank/DDBJ databases">
        <authorList>
            <person name="Hellsten U."/>
            <person name="Grimwood J."/>
            <person name="Chapman J.A."/>
            <person name="Shapiro H."/>
            <person name="Aerts A."/>
            <person name="Otillar R.P."/>
            <person name="Terry A.Y."/>
            <person name="Boore J.L."/>
            <person name="Simakov O."/>
            <person name="Marletaz F."/>
            <person name="Cho S.-J."/>
            <person name="Edsinger-Gonzales E."/>
            <person name="Havlak P."/>
            <person name="Kuo D.-H."/>
            <person name="Larsson T."/>
            <person name="Lv J."/>
            <person name="Arendt D."/>
            <person name="Savage R."/>
            <person name="Osoegawa K."/>
            <person name="de Jong P."/>
            <person name="Lindberg D.R."/>
            <person name="Seaver E.C."/>
            <person name="Weisblat D.A."/>
            <person name="Putnam N.H."/>
            <person name="Grigoriev I.V."/>
            <person name="Rokhsar D.S."/>
        </authorList>
    </citation>
    <scope>NUCLEOTIDE SEQUENCE</scope>
    <source>
        <strain evidence="8">I ESC-2004</strain>
    </source>
</reference>
<evidence type="ECO:0000313" key="6">
    <source>
        <dbReference type="EMBL" id="ELT97456.1"/>
    </source>
</evidence>
<dbReference type="STRING" id="283909.R7U1D1"/>
<dbReference type="AlphaFoldDB" id="R7U1D1"/>
<protein>
    <recommendedName>
        <fullName evidence="5">Exonuclease domain-containing protein</fullName>
    </recommendedName>
</protein>
<dbReference type="Gene3D" id="3.30.420.10">
    <property type="entry name" value="Ribonuclease H-like superfamily/Ribonuclease H"/>
    <property type="match status" value="1"/>
</dbReference>
<evidence type="ECO:0000313" key="8">
    <source>
        <dbReference type="Proteomes" id="UP000014760"/>
    </source>
</evidence>
<evidence type="ECO:0000256" key="2">
    <source>
        <dbReference type="ARBA" id="ARBA00022722"/>
    </source>
</evidence>
<feature type="domain" description="Exonuclease" evidence="5">
    <location>
        <begin position="8"/>
        <end position="182"/>
    </location>
</feature>
<dbReference type="SUPFAM" id="SSF53098">
    <property type="entry name" value="Ribonuclease H-like"/>
    <property type="match status" value="1"/>
</dbReference>
<dbReference type="HAMAP" id="MF_00045">
    <property type="entry name" value="Oligoribonuclease"/>
    <property type="match status" value="1"/>
</dbReference>
<dbReference type="PANTHER" id="PTHR11046">
    <property type="entry name" value="OLIGORIBONUCLEASE, MITOCHONDRIAL"/>
    <property type="match status" value="1"/>
</dbReference>
<name>R7U1D1_CAPTE</name>
<dbReference type="SMART" id="SM00479">
    <property type="entry name" value="EXOIII"/>
    <property type="match status" value="1"/>
</dbReference>
<dbReference type="EMBL" id="KB308559">
    <property type="protein sequence ID" value="ELT97456.1"/>
    <property type="molecule type" value="Genomic_DNA"/>
</dbReference>
<proteinExistence type="inferred from homology"/>
<dbReference type="NCBIfam" id="NF003765">
    <property type="entry name" value="PRK05359.1"/>
    <property type="match status" value="1"/>
</dbReference>
<dbReference type="Proteomes" id="UP000014760">
    <property type="component" value="Unassembled WGS sequence"/>
</dbReference>
<dbReference type="PANTHER" id="PTHR11046:SF0">
    <property type="entry name" value="OLIGORIBONUCLEASE, MITOCHONDRIAL"/>
    <property type="match status" value="1"/>
</dbReference>
<dbReference type="OMA" id="AFFHYRN"/>
<dbReference type="EnsemblMetazoa" id="CapteT221441">
    <property type="protein sequence ID" value="CapteP221441"/>
    <property type="gene ID" value="CapteG221441"/>
</dbReference>
<dbReference type="HOGENOM" id="CLU_064761_2_0_1"/>
<evidence type="ECO:0000256" key="3">
    <source>
        <dbReference type="ARBA" id="ARBA00022801"/>
    </source>
</evidence>
<dbReference type="FunCoup" id="R7U1D1">
    <property type="interactions" value="2177"/>
</dbReference>
<comment type="similarity">
    <text evidence="1">Belongs to the oligoribonuclease family.</text>
</comment>
<reference evidence="6 8" key="2">
    <citation type="journal article" date="2013" name="Nature">
        <title>Insights into bilaterian evolution from three spiralian genomes.</title>
        <authorList>
            <person name="Simakov O."/>
            <person name="Marletaz F."/>
            <person name="Cho S.J."/>
            <person name="Edsinger-Gonzales E."/>
            <person name="Havlak P."/>
            <person name="Hellsten U."/>
            <person name="Kuo D.H."/>
            <person name="Larsson T."/>
            <person name="Lv J."/>
            <person name="Arendt D."/>
            <person name="Savage R."/>
            <person name="Osoegawa K."/>
            <person name="de Jong P."/>
            <person name="Grimwood J."/>
            <person name="Chapman J.A."/>
            <person name="Shapiro H."/>
            <person name="Aerts A."/>
            <person name="Otillar R.P."/>
            <person name="Terry A.Y."/>
            <person name="Boore J.L."/>
            <person name="Grigoriev I.V."/>
            <person name="Lindberg D.R."/>
            <person name="Seaver E.C."/>
            <person name="Weisblat D.A."/>
            <person name="Putnam N.H."/>
            <person name="Rokhsar D.S."/>
        </authorList>
    </citation>
    <scope>NUCLEOTIDE SEQUENCE</scope>
    <source>
        <strain evidence="6 8">I ESC-2004</strain>
    </source>
</reference>
<reference evidence="7" key="3">
    <citation type="submission" date="2015-06" db="UniProtKB">
        <authorList>
            <consortium name="EnsemblMetazoa"/>
        </authorList>
    </citation>
    <scope>IDENTIFICATION</scope>
</reference>
<dbReference type="OrthoDB" id="270189at2759"/>
<dbReference type="InterPro" id="IPR012337">
    <property type="entry name" value="RNaseH-like_sf"/>
</dbReference>
<dbReference type="GO" id="GO:0000175">
    <property type="term" value="F:3'-5'-RNA exonuclease activity"/>
    <property type="evidence" value="ECO:0007669"/>
    <property type="project" value="InterPro"/>
</dbReference>
<keyword evidence="8" id="KW-1185">Reference proteome</keyword>
<dbReference type="InterPro" id="IPR022894">
    <property type="entry name" value="Oligoribonuclease"/>
</dbReference>
<evidence type="ECO:0000259" key="5">
    <source>
        <dbReference type="SMART" id="SM00479"/>
    </source>
</evidence>